<keyword evidence="3" id="KW-0548">Nucleotidyltransferase</keyword>
<evidence type="ECO:0000256" key="7">
    <source>
        <dbReference type="ARBA" id="ARBA00022759"/>
    </source>
</evidence>
<evidence type="ECO:0000313" key="18">
    <source>
        <dbReference type="Proteomes" id="UP001374535"/>
    </source>
</evidence>
<dbReference type="Pfam" id="PF17921">
    <property type="entry name" value="Integrase_H2C2"/>
    <property type="match status" value="1"/>
</dbReference>
<dbReference type="InterPro" id="IPR000477">
    <property type="entry name" value="RT_dom"/>
</dbReference>
<dbReference type="InterPro" id="IPR036397">
    <property type="entry name" value="RNaseH_sf"/>
</dbReference>
<dbReference type="InterPro" id="IPR000953">
    <property type="entry name" value="Chromo/chromo_shadow_dom"/>
</dbReference>
<keyword evidence="7" id="KW-0255">Endonuclease</keyword>
<evidence type="ECO:0000256" key="8">
    <source>
        <dbReference type="ARBA" id="ARBA00022801"/>
    </source>
</evidence>
<feature type="region of interest" description="Disordered" evidence="15">
    <location>
        <begin position="230"/>
        <end position="269"/>
    </location>
</feature>
<dbReference type="GO" id="GO:0015074">
    <property type="term" value="P:DNA integration"/>
    <property type="evidence" value="ECO:0007669"/>
    <property type="project" value="UniProtKB-KW"/>
</dbReference>
<keyword evidence="9" id="KW-0460">Magnesium</keyword>
<evidence type="ECO:0000256" key="15">
    <source>
        <dbReference type="SAM" id="MobiDB-lite"/>
    </source>
</evidence>
<dbReference type="Gene3D" id="3.30.70.270">
    <property type="match status" value="3"/>
</dbReference>
<evidence type="ECO:0000259" key="16">
    <source>
        <dbReference type="PROSITE" id="PS50013"/>
    </source>
</evidence>
<dbReference type="SUPFAM" id="SSF53098">
    <property type="entry name" value="Ribonuclease H-like"/>
    <property type="match status" value="1"/>
</dbReference>
<dbReference type="Pfam" id="PF08284">
    <property type="entry name" value="RVP_2"/>
    <property type="match status" value="1"/>
</dbReference>
<dbReference type="Gene3D" id="1.10.340.70">
    <property type="match status" value="1"/>
</dbReference>
<dbReference type="SUPFAM" id="SSF56672">
    <property type="entry name" value="DNA/RNA polymerases"/>
    <property type="match status" value="2"/>
</dbReference>
<keyword evidence="4" id="KW-0540">Nuclease</keyword>
<evidence type="ECO:0000256" key="1">
    <source>
        <dbReference type="ARBA" id="ARBA00022670"/>
    </source>
</evidence>
<keyword evidence="10" id="KW-0229">DNA integration</keyword>
<protein>
    <recommendedName>
        <fullName evidence="16">Chromo domain-containing protein</fullName>
    </recommendedName>
</protein>
<dbReference type="GO" id="GO:0046872">
    <property type="term" value="F:metal ion binding"/>
    <property type="evidence" value="ECO:0007669"/>
    <property type="project" value="UniProtKB-KW"/>
</dbReference>
<evidence type="ECO:0000256" key="12">
    <source>
        <dbReference type="ARBA" id="ARBA00022932"/>
    </source>
</evidence>
<dbReference type="InterPro" id="IPR043502">
    <property type="entry name" value="DNA/RNA_pol_sf"/>
</dbReference>
<dbReference type="InterPro" id="IPR050951">
    <property type="entry name" value="Retrovirus_Pol_polyprotein"/>
</dbReference>
<keyword evidence="6" id="KW-0064">Aspartyl protease</keyword>
<dbReference type="PROSITE" id="PS50013">
    <property type="entry name" value="CHROMO_2"/>
    <property type="match status" value="1"/>
</dbReference>
<dbReference type="SUPFAM" id="SSF50630">
    <property type="entry name" value="Acid proteases"/>
    <property type="match status" value="1"/>
</dbReference>
<dbReference type="Pfam" id="PF24626">
    <property type="entry name" value="SH3_Tf2-1"/>
    <property type="match status" value="1"/>
</dbReference>
<dbReference type="Proteomes" id="UP001374535">
    <property type="component" value="Chromosome 1"/>
</dbReference>
<dbReference type="SUPFAM" id="SSF54160">
    <property type="entry name" value="Chromo domain-like"/>
    <property type="match status" value="1"/>
</dbReference>
<dbReference type="PANTHER" id="PTHR37984:SF5">
    <property type="entry name" value="PROTEIN NYNRIN-LIKE"/>
    <property type="match status" value="1"/>
</dbReference>
<dbReference type="GO" id="GO:0006508">
    <property type="term" value="P:proteolysis"/>
    <property type="evidence" value="ECO:0007669"/>
    <property type="project" value="UniProtKB-KW"/>
</dbReference>
<keyword evidence="2" id="KW-0808">Transferase</keyword>
<evidence type="ECO:0000256" key="4">
    <source>
        <dbReference type="ARBA" id="ARBA00022722"/>
    </source>
</evidence>
<dbReference type="GO" id="GO:0006310">
    <property type="term" value="P:DNA recombination"/>
    <property type="evidence" value="ECO:0007669"/>
    <property type="project" value="UniProtKB-KW"/>
</dbReference>
<proteinExistence type="predicted"/>
<evidence type="ECO:0000256" key="2">
    <source>
        <dbReference type="ARBA" id="ARBA00022679"/>
    </source>
</evidence>
<keyword evidence="18" id="KW-1185">Reference proteome</keyword>
<dbReference type="InterPro" id="IPR043128">
    <property type="entry name" value="Rev_trsase/Diguanyl_cyclase"/>
</dbReference>
<keyword evidence="12" id="KW-0239">DNA-directed DNA polymerase</keyword>
<evidence type="ECO:0000256" key="5">
    <source>
        <dbReference type="ARBA" id="ARBA00022723"/>
    </source>
</evidence>
<feature type="compositionally biased region" description="Low complexity" evidence="15">
    <location>
        <begin position="257"/>
        <end position="269"/>
    </location>
</feature>
<gene>
    <name evidence="17" type="ORF">V8G54_001078</name>
</gene>
<evidence type="ECO:0000256" key="11">
    <source>
        <dbReference type="ARBA" id="ARBA00022918"/>
    </source>
</evidence>
<keyword evidence="13" id="KW-0238">DNA-binding</keyword>
<feature type="domain" description="Chromo" evidence="16">
    <location>
        <begin position="1161"/>
        <end position="1199"/>
    </location>
</feature>
<dbReference type="EMBL" id="CP144700">
    <property type="protein sequence ID" value="WVZ22534.1"/>
    <property type="molecule type" value="Genomic_DNA"/>
</dbReference>
<dbReference type="GO" id="GO:0003677">
    <property type="term" value="F:DNA binding"/>
    <property type="evidence" value="ECO:0007669"/>
    <property type="project" value="UniProtKB-KW"/>
</dbReference>
<evidence type="ECO:0000313" key="17">
    <source>
        <dbReference type="EMBL" id="WVZ22534.1"/>
    </source>
</evidence>
<evidence type="ECO:0000256" key="14">
    <source>
        <dbReference type="ARBA" id="ARBA00023172"/>
    </source>
</evidence>
<sequence>MEARLDCLEHLVQEQEHENQRRFHRLEEMLTGLTGLVERFTSSDKHTADSASVAKDGGNAAGNDSGCSGMIGEKWRRLVIPVFAGEDAYGWTNRLERYFRLKEVNEEEKMRAVIVALEGKALNWFQWWDTCYPNPTWETFKEAVVQRFQRTMLQNPFEGLIGLKQIGQDYLIGIFLNGLKDDIWAEVKLYEPKSLAELLIKALMVEDKIQITSPRGSLVVQRSHTTFRPLSQSRSHSLEGGSTAVFSNSARGGGESSGSVSTVNNSASGLQQKRAPFKKLSHEELQDRIKKGLDIKDLEGGKEIIPLPAEEGEDTAQILQLSQCANLTTKKSWKLWGMIGNEKVVILIDCGASHNFISPELISKCGLQQQPILPYMVEVGDGHKGLILEVQGSQIQQDFFVFSLGGADILLGLEWLAFLGEVRADFGNLRLSIGKGLQEHVLRGDPTLSRSESSLKSLWQDFKQQGTCFVIKWEEIMHSGTIPVPPQVLSILAANEDIFRAIEGLPPSREHDHSIHLQEGAAIPSLRPYKYSHQQKNEIERLIQEMLQAGVIRPNISPYSSPIILVKKKDAGFKIWLPPDFNVRQEDIEKTTFRTHEGHYEFLVMPFGLTNAPATFQALMNQILQPFLRKFVLVFFDDILIYSPNLATHVTHLTEAFKVLQHSPNLATHVTHLTEVFKVLQQHKLKLNKKKCVFGQLQLEYLGHIISQQGVAADPQKVEAMEKWPVPRNPKALRGFLAFTGYYRRFAQQAFEELKKVVSQLPVLAIFDFSKSFTLETYASSKVETLSHGQPFHHTHRPEKPKVSHRPKWASKLLGFHFEIRFRPGKDNQVADALSHRDCFKAIYILQPEQWASWEEESQQDAGLMALIQDLLLDPSSHEGYDLRKGRLFYKGKLVSSKNSSTLSTIIKEMHESPTGGHSGYFWTFKRIAGVLYLEGMKKDIKEWVQHCESDISMDFIGGLPKVQGKDIILVVVDRLTKFSTAYHPQSDGQTEVVNRCLETYLCCMTSTHPRKWPQWLSWALYGRDPPLLLKGSTIPSKVQSVNQLQQERDEILRELKDDLCKAQEQNKKQANKHRREVEFQVGDWVYLELQPYRLKSQAKRPNEKLRPRFYGPYVVQERIGPVAYKLDLPAHNRILPVFHVSLLKRVSLPPTLTEELMLEVSPEELLDVRTFPTGDLEVLIKWQHLPSIENSWESAAAINTEFPVFHLEDKVTLHGGGIDRYIGKRLVKYLYVLSAQVAKPLYVVLESAKGWTDSLSPPPKHFPLNQMKVLDLACMRLYTSQNYHFSIRLNIIFLFDLAFLTRSAHYVREASKTSNHVRTPPTGVLLKASSIS</sequence>
<evidence type="ECO:0000256" key="3">
    <source>
        <dbReference type="ARBA" id="ARBA00022695"/>
    </source>
</evidence>
<keyword evidence="11" id="KW-0695">RNA-directed DNA polymerase</keyword>
<reference evidence="17 18" key="1">
    <citation type="journal article" date="2023" name="Life. Sci Alliance">
        <title>Evolutionary insights into 3D genome organization and epigenetic landscape of Vigna mungo.</title>
        <authorList>
            <person name="Junaid A."/>
            <person name="Singh B."/>
            <person name="Bhatia S."/>
        </authorList>
    </citation>
    <scope>NUCLEOTIDE SEQUENCE [LARGE SCALE GENOMIC DNA]</scope>
    <source>
        <strain evidence="17">Urdbean</strain>
    </source>
</reference>
<dbReference type="InterPro" id="IPR021109">
    <property type="entry name" value="Peptidase_aspartic_dom_sf"/>
</dbReference>
<keyword evidence="5" id="KW-0479">Metal-binding</keyword>
<organism evidence="17 18">
    <name type="scientific">Vigna mungo</name>
    <name type="common">Black gram</name>
    <name type="synonym">Phaseolus mungo</name>
    <dbReference type="NCBI Taxonomy" id="3915"/>
    <lineage>
        <taxon>Eukaryota</taxon>
        <taxon>Viridiplantae</taxon>
        <taxon>Streptophyta</taxon>
        <taxon>Embryophyta</taxon>
        <taxon>Tracheophyta</taxon>
        <taxon>Spermatophyta</taxon>
        <taxon>Magnoliopsida</taxon>
        <taxon>eudicotyledons</taxon>
        <taxon>Gunneridae</taxon>
        <taxon>Pentapetalae</taxon>
        <taxon>rosids</taxon>
        <taxon>fabids</taxon>
        <taxon>Fabales</taxon>
        <taxon>Fabaceae</taxon>
        <taxon>Papilionoideae</taxon>
        <taxon>50 kb inversion clade</taxon>
        <taxon>NPAAA clade</taxon>
        <taxon>indigoferoid/millettioid clade</taxon>
        <taxon>Phaseoleae</taxon>
        <taxon>Vigna</taxon>
    </lineage>
</organism>
<dbReference type="Gene3D" id="3.30.420.10">
    <property type="entry name" value="Ribonuclease H-like superfamily/Ribonuclease H"/>
    <property type="match status" value="1"/>
</dbReference>
<name>A0AAQ3SBF9_VIGMU</name>
<dbReference type="InterPro" id="IPR016197">
    <property type="entry name" value="Chromo-like_dom_sf"/>
</dbReference>
<keyword evidence="8" id="KW-0378">Hydrolase</keyword>
<keyword evidence="14" id="KW-0233">DNA recombination</keyword>
<dbReference type="PANTHER" id="PTHR37984">
    <property type="entry name" value="PROTEIN CBG26694"/>
    <property type="match status" value="1"/>
</dbReference>
<dbReference type="Gene3D" id="3.10.10.10">
    <property type="entry name" value="HIV Type 1 Reverse Transcriptase, subunit A, domain 1"/>
    <property type="match status" value="2"/>
</dbReference>
<evidence type="ECO:0000256" key="13">
    <source>
        <dbReference type="ARBA" id="ARBA00023125"/>
    </source>
</evidence>
<dbReference type="Pfam" id="PF00078">
    <property type="entry name" value="RVT_1"/>
    <property type="match status" value="1"/>
</dbReference>
<dbReference type="GO" id="GO:0003887">
    <property type="term" value="F:DNA-directed DNA polymerase activity"/>
    <property type="evidence" value="ECO:0007669"/>
    <property type="project" value="UniProtKB-KW"/>
</dbReference>
<dbReference type="InterPro" id="IPR041588">
    <property type="entry name" value="Integrase_H2C2"/>
</dbReference>
<evidence type="ECO:0000256" key="9">
    <source>
        <dbReference type="ARBA" id="ARBA00022842"/>
    </source>
</evidence>
<dbReference type="GO" id="GO:0003964">
    <property type="term" value="F:RNA-directed DNA polymerase activity"/>
    <property type="evidence" value="ECO:0007669"/>
    <property type="project" value="UniProtKB-KW"/>
</dbReference>
<dbReference type="CDD" id="cd00303">
    <property type="entry name" value="retropepsin_like"/>
    <property type="match status" value="1"/>
</dbReference>
<dbReference type="CDD" id="cd01647">
    <property type="entry name" value="RT_LTR"/>
    <property type="match status" value="1"/>
</dbReference>
<keyword evidence="1" id="KW-0645">Protease</keyword>
<evidence type="ECO:0000256" key="10">
    <source>
        <dbReference type="ARBA" id="ARBA00022908"/>
    </source>
</evidence>
<dbReference type="GO" id="GO:0004519">
    <property type="term" value="F:endonuclease activity"/>
    <property type="evidence" value="ECO:0007669"/>
    <property type="project" value="UniProtKB-KW"/>
</dbReference>
<dbReference type="InterPro" id="IPR056924">
    <property type="entry name" value="SH3_Tf2-1"/>
</dbReference>
<dbReference type="GO" id="GO:0004190">
    <property type="term" value="F:aspartic-type endopeptidase activity"/>
    <property type="evidence" value="ECO:0007669"/>
    <property type="project" value="UniProtKB-KW"/>
</dbReference>
<evidence type="ECO:0000256" key="6">
    <source>
        <dbReference type="ARBA" id="ARBA00022750"/>
    </source>
</evidence>
<dbReference type="Gene3D" id="2.40.70.10">
    <property type="entry name" value="Acid Proteases"/>
    <property type="match status" value="1"/>
</dbReference>
<accession>A0AAQ3SBF9</accession>
<dbReference type="InterPro" id="IPR012337">
    <property type="entry name" value="RNaseH-like_sf"/>
</dbReference>